<comment type="caution">
    <text evidence="2">The sequence shown here is derived from an EMBL/GenBank/DDBJ whole genome shotgun (WGS) entry which is preliminary data.</text>
</comment>
<reference evidence="2 3" key="1">
    <citation type="journal article" date="2019" name="Environ. Microbiol.">
        <title>At the nexus of three kingdoms: the genome of the mycorrhizal fungus Gigaspora margarita provides insights into plant, endobacterial and fungal interactions.</title>
        <authorList>
            <person name="Venice F."/>
            <person name="Ghignone S."/>
            <person name="Salvioli di Fossalunga A."/>
            <person name="Amselem J."/>
            <person name="Novero M."/>
            <person name="Xianan X."/>
            <person name="Sedzielewska Toro K."/>
            <person name="Morin E."/>
            <person name="Lipzen A."/>
            <person name="Grigoriev I.V."/>
            <person name="Henrissat B."/>
            <person name="Martin F.M."/>
            <person name="Bonfante P."/>
        </authorList>
    </citation>
    <scope>NUCLEOTIDE SEQUENCE [LARGE SCALE GENOMIC DNA]</scope>
    <source>
        <strain evidence="2 3">BEG34</strain>
    </source>
</reference>
<organism evidence="2 3">
    <name type="scientific">Gigaspora margarita</name>
    <dbReference type="NCBI Taxonomy" id="4874"/>
    <lineage>
        <taxon>Eukaryota</taxon>
        <taxon>Fungi</taxon>
        <taxon>Fungi incertae sedis</taxon>
        <taxon>Mucoromycota</taxon>
        <taxon>Glomeromycotina</taxon>
        <taxon>Glomeromycetes</taxon>
        <taxon>Diversisporales</taxon>
        <taxon>Gigasporaceae</taxon>
        <taxon>Gigaspora</taxon>
    </lineage>
</organism>
<feature type="chain" id="PRO_5034060376" evidence="1">
    <location>
        <begin position="25"/>
        <end position="134"/>
    </location>
</feature>
<accession>A0A8H4ANM5</accession>
<evidence type="ECO:0000313" key="2">
    <source>
        <dbReference type="EMBL" id="KAF0516291.1"/>
    </source>
</evidence>
<evidence type="ECO:0000256" key="1">
    <source>
        <dbReference type="SAM" id="SignalP"/>
    </source>
</evidence>
<proteinExistence type="predicted"/>
<dbReference type="AlphaFoldDB" id="A0A8H4ANM5"/>
<dbReference type="Proteomes" id="UP000439903">
    <property type="component" value="Unassembled WGS sequence"/>
</dbReference>
<sequence length="134" mass="14488">MNRQFFNSLFIIFLIHLLALTIDAKHARHKYHKYHPQTLRTCTITDISSETVTSTITCSTETPTLSACPNNEQDCDKCEQTTTVTCTPTTTVCAAPTCAPNGDPCDLGNPGACCNQTCCNFGPPSPPLPTCCSI</sequence>
<feature type="signal peptide" evidence="1">
    <location>
        <begin position="1"/>
        <end position="24"/>
    </location>
</feature>
<keyword evidence="1" id="KW-0732">Signal</keyword>
<dbReference type="EMBL" id="WTPW01000388">
    <property type="protein sequence ID" value="KAF0516291.1"/>
    <property type="molecule type" value="Genomic_DNA"/>
</dbReference>
<name>A0A8H4ANM5_GIGMA</name>
<keyword evidence="3" id="KW-1185">Reference proteome</keyword>
<evidence type="ECO:0000313" key="3">
    <source>
        <dbReference type="Proteomes" id="UP000439903"/>
    </source>
</evidence>
<dbReference type="OrthoDB" id="2449288at2759"/>
<protein>
    <submittedName>
        <fullName evidence="2">Uncharacterized protein</fullName>
    </submittedName>
</protein>
<gene>
    <name evidence="2" type="ORF">F8M41_017129</name>
</gene>